<keyword evidence="1" id="KW-0472">Membrane</keyword>
<evidence type="ECO:0000313" key="2">
    <source>
        <dbReference type="EMBL" id="MCM8558271.1"/>
    </source>
</evidence>
<dbReference type="InterPro" id="IPR013901">
    <property type="entry name" value="Anthrone_oxy"/>
</dbReference>
<accession>A0A9X2EK23</accession>
<dbReference type="RefSeq" id="WP_252115053.1">
    <property type="nucleotide sequence ID" value="NZ_JAMSHT010000001.1"/>
</dbReference>
<feature type="transmembrane region" description="Helical" evidence="1">
    <location>
        <begin position="84"/>
        <end position="105"/>
    </location>
</feature>
<dbReference type="AlphaFoldDB" id="A0A9X2EK23"/>
<sequence length="161" mass="17010">MDMFTTALTWFAAISSGIMAGVYLTFSVFVMRSLDAMAGTTGMAAMQSINRIILKSAFMPLFFLSSLASLVLAIGTALDLADAGAIYLLAGGAIYVLGMFGVTAAGNVPLNDRLEATDSDGSGAAAMWSLYMRRWTVWNHVRSIACTTSAVLFTLALIARA</sequence>
<name>A0A9X2EK23_9SPHN</name>
<evidence type="ECO:0000256" key="1">
    <source>
        <dbReference type="SAM" id="Phobius"/>
    </source>
</evidence>
<comment type="caution">
    <text evidence="2">The sequence shown here is derived from an EMBL/GenBank/DDBJ whole genome shotgun (WGS) entry which is preliminary data.</text>
</comment>
<feature type="transmembrane region" description="Helical" evidence="1">
    <location>
        <begin position="6"/>
        <end position="31"/>
    </location>
</feature>
<keyword evidence="3" id="KW-1185">Reference proteome</keyword>
<feature type="transmembrane region" description="Helical" evidence="1">
    <location>
        <begin position="141"/>
        <end position="159"/>
    </location>
</feature>
<keyword evidence="1" id="KW-0812">Transmembrane</keyword>
<feature type="transmembrane region" description="Helical" evidence="1">
    <location>
        <begin position="52"/>
        <end position="78"/>
    </location>
</feature>
<organism evidence="2 3">
    <name type="scientific">Sphingomicrobium sediminis</name>
    <dbReference type="NCBI Taxonomy" id="2950949"/>
    <lineage>
        <taxon>Bacteria</taxon>
        <taxon>Pseudomonadati</taxon>
        <taxon>Pseudomonadota</taxon>
        <taxon>Alphaproteobacteria</taxon>
        <taxon>Sphingomonadales</taxon>
        <taxon>Sphingomonadaceae</taxon>
        <taxon>Sphingomicrobium</taxon>
    </lineage>
</organism>
<protein>
    <submittedName>
        <fullName evidence="2">DUF1772 domain-containing protein</fullName>
    </submittedName>
</protein>
<dbReference type="Pfam" id="PF08592">
    <property type="entry name" value="Anthrone_oxy"/>
    <property type="match status" value="1"/>
</dbReference>
<dbReference type="Proteomes" id="UP001155128">
    <property type="component" value="Unassembled WGS sequence"/>
</dbReference>
<keyword evidence="1" id="KW-1133">Transmembrane helix</keyword>
<gene>
    <name evidence="2" type="ORF">NDO55_10625</name>
</gene>
<dbReference type="EMBL" id="JAMSHT010000001">
    <property type="protein sequence ID" value="MCM8558271.1"/>
    <property type="molecule type" value="Genomic_DNA"/>
</dbReference>
<reference evidence="2" key="1">
    <citation type="submission" date="2022-06" db="EMBL/GenBank/DDBJ databases">
        <title>Sphingomicrobium sedimins sp. nov., a marine bacterium isolated from tidal flat.</title>
        <authorList>
            <person name="Kim C.-H."/>
            <person name="Yoo Y."/>
            <person name="Kim J.-J."/>
        </authorList>
    </citation>
    <scope>NUCLEOTIDE SEQUENCE</scope>
    <source>
        <strain evidence="2">GRR-S6-50</strain>
    </source>
</reference>
<proteinExistence type="predicted"/>
<evidence type="ECO:0000313" key="3">
    <source>
        <dbReference type="Proteomes" id="UP001155128"/>
    </source>
</evidence>